<reference evidence="1" key="1">
    <citation type="submission" date="2021-02" db="EMBL/GenBank/DDBJ databases">
        <authorList>
            <person name="Nowell W R."/>
        </authorList>
    </citation>
    <scope>NUCLEOTIDE SEQUENCE</scope>
</reference>
<protein>
    <submittedName>
        <fullName evidence="1">Uncharacterized protein</fullName>
    </submittedName>
</protein>
<dbReference type="AlphaFoldDB" id="A0A815AZD5"/>
<organism evidence="1 2">
    <name type="scientific">Adineta ricciae</name>
    <name type="common">Rotifer</name>
    <dbReference type="NCBI Taxonomy" id="249248"/>
    <lineage>
        <taxon>Eukaryota</taxon>
        <taxon>Metazoa</taxon>
        <taxon>Spiralia</taxon>
        <taxon>Gnathifera</taxon>
        <taxon>Rotifera</taxon>
        <taxon>Eurotatoria</taxon>
        <taxon>Bdelloidea</taxon>
        <taxon>Adinetida</taxon>
        <taxon>Adinetidae</taxon>
        <taxon>Adineta</taxon>
    </lineage>
</organism>
<proteinExistence type="predicted"/>
<sequence>MLDKRSVIGTNQLEIQRTYLFFSLDDESFSSSVYNQWSSILVKELNEEEQLEHDTIAAIRIDHFLMKYRGIQAVDTTKTKILLIHSLKSHEEHLYEMMMYLLISLTKLSQDVKPVGYRR</sequence>
<evidence type="ECO:0000313" key="2">
    <source>
        <dbReference type="Proteomes" id="UP000663852"/>
    </source>
</evidence>
<dbReference type="Proteomes" id="UP000663852">
    <property type="component" value="Unassembled WGS sequence"/>
</dbReference>
<accession>A0A815AZD5</accession>
<dbReference type="EMBL" id="CAJNOJ010000187">
    <property type="protein sequence ID" value="CAF1263301.1"/>
    <property type="molecule type" value="Genomic_DNA"/>
</dbReference>
<name>A0A815AZD5_ADIRI</name>
<comment type="caution">
    <text evidence="1">The sequence shown here is derived from an EMBL/GenBank/DDBJ whole genome shotgun (WGS) entry which is preliminary data.</text>
</comment>
<evidence type="ECO:0000313" key="1">
    <source>
        <dbReference type="EMBL" id="CAF1263301.1"/>
    </source>
</evidence>
<gene>
    <name evidence="1" type="ORF">EDS130_LOCUS28630</name>
</gene>